<dbReference type="RefSeq" id="WP_115482948.1">
    <property type="nucleotide sequence ID" value="NZ_QRCT01000049.1"/>
</dbReference>
<dbReference type="OrthoDB" id="9799921at2"/>
<dbReference type="GO" id="GO:0033958">
    <property type="term" value="F:DNA-deoxyinosine glycosylase activity"/>
    <property type="evidence" value="ECO:0007669"/>
    <property type="project" value="UniProtKB-EC"/>
</dbReference>
<dbReference type="EMBL" id="QRCT01000049">
    <property type="protein sequence ID" value="RDU22538.1"/>
    <property type="molecule type" value="Genomic_DNA"/>
</dbReference>
<dbReference type="CDD" id="cd10032">
    <property type="entry name" value="UDG-F6_HDG"/>
    <property type="match status" value="1"/>
</dbReference>
<feature type="domain" description="Uracil-DNA glycosylase-like" evidence="1">
    <location>
        <begin position="8"/>
        <end position="145"/>
    </location>
</feature>
<dbReference type="SUPFAM" id="SSF52141">
    <property type="entry name" value="Uracil-DNA glycosylase-like"/>
    <property type="match status" value="1"/>
</dbReference>
<dbReference type="EC" id="3.2.2.15" evidence="2"/>
<dbReference type="Pfam" id="PF03167">
    <property type="entry name" value="UDG"/>
    <property type="match status" value="1"/>
</dbReference>
<organism evidence="2 3">
    <name type="scientific">Anaerosacchariphilus polymeriproducens</name>
    <dbReference type="NCBI Taxonomy" id="1812858"/>
    <lineage>
        <taxon>Bacteria</taxon>
        <taxon>Bacillati</taxon>
        <taxon>Bacillota</taxon>
        <taxon>Clostridia</taxon>
        <taxon>Lachnospirales</taxon>
        <taxon>Lachnospiraceae</taxon>
        <taxon>Anaerosacchariphilus</taxon>
    </lineage>
</organism>
<keyword evidence="2" id="KW-0326">Glycosidase</keyword>
<reference evidence="2 3" key="1">
    <citation type="submission" date="2018-07" db="EMBL/GenBank/DDBJ databases">
        <title>Anaerosacharophilus polymeroproducens gen. nov. sp. nov., an anaerobic bacterium isolated from salt field.</title>
        <authorList>
            <person name="Kim W."/>
            <person name="Yang S.-H."/>
            <person name="Oh J."/>
            <person name="Lee J.-H."/>
            <person name="Kwon K.K."/>
        </authorList>
    </citation>
    <scope>NUCLEOTIDE SEQUENCE [LARGE SCALE GENOMIC DNA]</scope>
    <source>
        <strain evidence="2 3">MCWD5</strain>
    </source>
</reference>
<keyword evidence="3" id="KW-1185">Reference proteome</keyword>
<protein>
    <submittedName>
        <fullName evidence="2">DNA-deoxyinosine glycosylase</fullName>
        <ecNumber evidence="2">3.2.2.15</ecNumber>
    </submittedName>
</protein>
<evidence type="ECO:0000259" key="1">
    <source>
        <dbReference type="Pfam" id="PF03167"/>
    </source>
</evidence>
<dbReference type="InterPro" id="IPR036895">
    <property type="entry name" value="Uracil-DNA_glycosylase-like_sf"/>
</dbReference>
<gene>
    <name evidence="2" type="ORF">DWV06_14750</name>
</gene>
<proteinExistence type="predicted"/>
<keyword evidence="2" id="KW-0378">Hydrolase</keyword>
<comment type="caution">
    <text evidence="2">The sequence shown here is derived from an EMBL/GenBank/DDBJ whole genome shotgun (WGS) entry which is preliminary data.</text>
</comment>
<dbReference type="Gene3D" id="3.40.470.10">
    <property type="entry name" value="Uracil-DNA glycosylase-like domain"/>
    <property type="match status" value="1"/>
</dbReference>
<evidence type="ECO:0000313" key="2">
    <source>
        <dbReference type="EMBL" id="RDU22538.1"/>
    </source>
</evidence>
<evidence type="ECO:0000313" key="3">
    <source>
        <dbReference type="Proteomes" id="UP000255036"/>
    </source>
</evidence>
<dbReference type="AlphaFoldDB" id="A0A371ASJ1"/>
<dbReference type="Proteomes" id="UP000255036">
    <property type="component" value="Unassembled WGS sequence"/>
</dbReference>
<dbReference type="InterPro" id="IPR026353">
    <property type="entry name" value="Hypoxan-DNA_Glyclase"/>
</dbReference>
<accession>A0A371ASJ1</accession>
<dbReference type="NCBIfam" id="TIGR04274">
    <property type="entry name" value="hypoxanDNAglyco"/>
    <property type="match status" value="1"/>
</dbReference>
<dbReference type="InterPro" id="IPR005122">
    <property type="entry name" value="Uracil-DNA_glycosylase-like"/>
</dbReference>
<sequence>MIHTFEPIYNQESKILILGTFPSVKSREGNFYYHHPRNRFWRVLSSIIGVKQPETIEDKKNMLLQNCIAIWDVIYSCDIKASSDSSIQNVVPNDIANLLNNSNIETIYANGGKSYELYNRYCYKNTKKDIIKLPSTSPANASYSLDKLIESWSSAIQLELL</sequence>
<name>A0A371ASJ1_9FIRM</name>